<dbReference type="InterPro" id="IPR027417">
    <property type="entry name" value="P-loop_NTPase"/>
</dbReference>
<evidence type="ECO:0000313" key="2">
    <source>
        <dbReference type="EMBL" id="DAE11149.1"/>
    </source>
</evidence>
<dbReference type="SMART" id="SM00382">
    <property type="entry name" value="AAA"/>
    <property type="match status" value="1"/>
</dbReference>
<feature type="domain" description="AAA+ ATPase" evidence="1">
    <location>
        <begin position="46"/>
        <end position="193"/>
    </location>
</feature>
<protein>
    <submittedName>
        <fullName evidence="2">RadB</fullName>
    </submittedName>
</protein>
<reference evidence="2" key="1">
    <citation type="journal article" date="2021" name="Proc. Natl. Acad. Sci. U.S.A.">
        <title>A Catalog of Tens of Thousands of Viruses from Human Metagenomes Reveals Hidden Associations with Chronic Diseases.</title>
        <authorList>
            <person name="Tisza M.J."/>
            <person name="Buck C.B."/>
        </authorList>
    </citation>
    <scope>NUCLEOTIDE SEQUENCE</scope>
    <source>
        <strain evidence="2">CtcFb5</strain>
    </source>
</reference>
<sequence length="230" mass="26692">MMEKEEEKKPKKRVRLLTMRNVYDKKISKFQFDGMWAEYVSPEPEDHGIWLIYGAEKNGKTTFALMLANYLRQMGRVLYLSAEEGISASIQDTCLQVGIPEECSNMYMYEYMPVEDLWEKLRDRRSAKVVFIDNASYYKDELMNKEYGLLKLIRKFPEKLFIILAHEEKGRPHNAAARQASKLAKVIFHVQGLAAEVSGRVGNNVGKKIPIVEERARLYHGNELNGNDYE</sequence>
<proteinExistence type="predicted"/>
<accession>A0A8S5PXG9</accession>
<organism evidence="2">
    <name type="scientific">Myoviridae sp. ctcFb5</name>
    <dbReference type="NCBI Taxonomy" id="2825137"/>
    <lineage>
        <taxon>Viruses</taxon>
        <taxon>Duplodnaviria</taxon>
        <taxon>Heunggongvirae</taxon>
        <taxon>Uroviricota</taxon>
        <taxon>Caudoviricetes</taxon>
    </lineage>
</organism>
<name>A0A8S5PXG9_9CAUD</name>
<evidence type="ECO:0000259" key="1">
    <source>
        <dbReference type="SMART" id="SM00382"/>
    </source>
</evidence>
<dbReference type="SUPFAM" id="SSF52540">
    <property type="entry name" value="P-loop containing nucleoside triphosphate hydrolases"/>
    <property type="match status" value="1"/>
</dbReference>
<dbReference type="InterPro" id="IPR003593">
    <property type="entry name" value="AAA+_ATPase"/>
</dbReference>
<dbReference type="EMBL" id="BK015527">
    <property type="protein sequence ID" value="DAE11149.1"/>
    <property type="molecule type" value="Genomic_DNA"/>
</dbReference>
<dbReference type="Gene3D" id="3.40.50.300">
    <property type="entry name" value="P-loop containing nucleotide triphosphate hydrolases"/>
    <property type="match status" value="1"/>
</dbReference>